<accession>A0A8H7BI69</accession>
<organism evidence="1 2">
    <name type="scientific">Apophysomyces ossiformis</name>
    <dbReference type="NCBI Taxonomy" id="679940"/>
    <lineage>
        <taxon>Eukaryota</taxon>
        <taxon>Fungi</taxon>
        <taxon>Fungi incertae sedis</taxon>
        <taxon>Mucoromycota</taxon>
        <taxon>Mucoromycotina</taxon>
        <taxon>Mucoromycetes</taxon>
        <taxon>Mucorales</taxon>
        <taxon>Mucorineae</taxon>
        <taxon>Mucoraceae</taxon>
        <taxon>Apophysomyces</taxon>
    </lineage>
</organism>
<reference evidence="1" key="1">
    <citation type="submission" date="2020-01" db="EMBL/GenBank/DDBJ databases">
        <title>Genome Sequencing of Three Apophysomyces-Like Fungal Strains Confirms a Novel Fungal Genus in the Mucoromycota with divergent Burkholderia-like Endosymbiotic Bacteria.</title>
        <authorList>
            <person name="Stajich J.E."/>
            <person name="Macias A.M."/>
            <person name="Carter-House D."/>
            <person name="Lovett B."/>
            <person name="Kasson L.R."/>
            <person name="Berry K."/>
            <person name="Grigoriev I."/>
            <person name="Chang Y."/>
            <person name="Spatafora J."/>
            <person name="Kasson M.T."/>
        </authorList>
    </citation>
    <scope>NUCLEOTIDE SEQUENCE</scope>
    <source>
        <strain evidence="1">NRRL A-21654</strain>
    </source>
</reference>
<evidence type="ECO:0000313" key="2">
    <source>
        <dbReference type="Proteomes" id="UP000605846"/>
    </source>
</evidence>
<dbReference type="OrthoDB" id="2289902at2759"/>
<feature type="non-terminal residue" evidence="1">
    <location>
        <position position="203"/>
    </location>
</feature>
<sequence length="203" mass="23866">MTLNPNKDMSCYINAPMEALLLSILPTAQNLPSYIDYSNKFDTTLYASFISYSKQDAALQAEALNLMRQFVWDHTPFKREMNDVVEFIEHFLAQTSTSLQSLFSILYCKRQSCSCTPSLERLEDLNYRTIQYINPYHFKDRNQNDDILGEKFSNWFIENFKNSKKRKCHACNSIAIKHLEVVDLLQFLIFCDQSNYMRQAKNF</sequence>
<protein>
    <submittedName>
        <fullName evidence="1">Uncharacterized protein</fullName>
    </submittedName>
</protein>
<comment type="caution">
    <text evidence="1">The sequence shown here is derived from an EMBL/GenBank/DDBJ whole genome shotgun (WGS) entry which is preliminary data.</text>
</comment>
<evidence type="ECO:0000313" key="1">
    <source>
        <dbReference type="EMBL" id="KAF7720495.1"/>
    </source>
</evidence>
<keyword evidence="2" id="KW-1185">Reference proteome</keyword>
<dbReference type="AlphaFoldDB" id="A0A8H7BI69"/>
<name>A0A8H7BI69_9FUNG</name>
<proteinExistence type="predicted"/>
<dbReference type="Proteomes" id="UP000605846">
    <property type="component" value="Unassembled WGS sequence"/>
</dbReference>
<gene>
    <name evidence="1" type="ORF">EC973_008019</name>
</gene>
<dbReference type="EMBL" id="JABAYA010000648">
    <property type="protein sequence ID" value="KAF7720495.1"/>
    <property type="molecule type" value="Genomic_DNA"/>
</dbReference>